<dbReference type="AlphaFoldDB" id="A0A0N4V367"/>
<protein>
    <submittedName>
        <fullName evidence="2 4">Uncharacterized protein</fullName>
    </submittedName>
</protein>
<keyword evidence="3" id="KW-1185">Reference proteome</keyword>
<organism evidence="4">
    <name type="scientific">Enterobius vermicularis</name>
    <name type="common">Human pinworm</name>
    <dbReference type="NCBI Taxonomy" id="51028"/>
    <lineage>
        <taxon>Eukaryota</taxon>
        <taxon>Metazoa</taxon>
        <taxon>Ecdysozoa</taxon>
        <taxon>Nematoda</taxon>
        <taxon>Chromadorea</taxon>
        <taxon>Rhabditida</taxon>
        <taxon>Spirurina</taxon>
        <taxon>Oxyuridomorpha</taxon>
        <taxon>Oxyuroidea</taxon>
        <taxon>Oxyuridae</taxon>
        <taxon>Enterobius</taxon>
    </lineage>
</organism>
<sequence length="129" mass="14542">MLIVEDIHHRLTEYCTKLRNLNDIKKKTSPFGPVVSLLFRQQSPRINPAYDVGDGSRDPTKAPVYNALHQPAKQQPAGTLVFAAEEKKSFEEEIQILCQKALASEEDPDDLSHASNPSRERTPITMEDK</sequence>
<feature type="region of interest" description="Disordered" evidence="1">
    <location>
        <begin position="101"/>
        <end position="129"/>
    </location>
</feature>
<accession>A0A0N4V367</accession>
<dbReference type="EMBL" id="UXUI01007791">
    <property type="protein sequence ID" value="VDD89442.1"/>
    <property type="molecule type" value="Genomic_DNA"/>
</dbReference>
<feature type="compositionally biased region" description="Basic and acidic residues" evidence="1">
    <location>
        <begin position="118"/>
        <end position="129"/>
    </location>
</feature>
<evidence type="ECO:0000256" key="1">
    <source>
        <dbReference type="SAM" id="MobiDB-lite"/>
    </source>
</evidence>
<reference evidence="4" key="1">
    <citation type="submission" date="2017-02" db="UniProtKB">
        <authorList>
            <consortium name="WormBaseParasite"/>
        </authorList>
    </citation>
    <scope>IDENTIFICATION</scope>
</reference>
<proteinExistence type="predicted"/>
<name>A0A0N4V367_ENTVE</name>
<evidence type="ECO:0000313" key="2">
    <source>
        <dbReference type="EMBL" id="VDD89442.1"/>
    </source>
</evidence>
<evidence type="ECO:0000313" key="4">
    <source>
        <dbReference type="WBParaSite" id="EVEC_0000448501-mRNA-1"/>
    </source>
</evidence>
<evidence type="ECO:0000313" key="3">
    <source>
        <dbReference type="Proteomes" id="UP000274131"/>
    </source>
</evidence>
<dbReference type="Proteomes" id="UP000274131">
    <property type="component" value="Unassembled WGS sequence"/>
</dbReference>
<gene>
    <name evidence="2" type="ORF">EVEC_LOCUS4193</name>
</gene>
<reference evidence="2 3" key="2">
    <citation type="submission" date="2018-10" db="EMBL/GenBank/DDBJ databases">
        <authorList>
            <consortium name="Pathogen Informatics"/>
        </authorList>
    </citation>
    <scope>NUCLEOTIDE SEQUENCE [LARGE SCALE GENOMIC DNA]</scope>
</reference>
<dbReference type="WBParaSite" id="EVEC_0000448501-mRNA-1">
    <property type="protein sequence ID" value="EVEC_0000448501-mRNA-1"/>
    <property type="gene ID" value="EVEC_0000448501"/>
</dbReference>